<feature type="region of interest" description="Disordered" evidence="1">
    <location>
        <begin position="42"/>
        <end position="61"/>
    </location>
</feature>
<proteinExistence type="predicted"/>
<comment type="caution">
    <text evidence="2">The sequence shown here is derived from an EMBL/GenBank/DDBJ whole genome shotgun (WGS) entry which is preliminary data.</text>
</comment>
<reference evidence="2 3" key="1">
    <citation type="submission" date="2019-05" db="EMBL/GenBank/DDBJ databases">
        <title>Another draft genome of Portunus trituberculatus and its Hox gene families provides insights of decapod evolution.</title>
        <authorList>
            <person name="Jeong J.-H."/>
            <person name="Song I."/>
            <person name="Kim S."/>
            <person name="Choi T."/>
            <person name="Kim D."/>
            <person name="Ryu S."/>
            <person name="Kim W."/>
        </authorList>
    </citation>
    <scope>NUCLEOTIDE SEQUENCE [LARGE SCALE GENOMIC DNA]</scope>
    <source>
        <tissue evidence="2">Muscle</tissue>
    </source>
</reference>
<dbReference type="EMBL" id="VSRR010001683">
    <property type="protein sequence ID" value="MPC27044.1"/>
    <property type="molecule type" value="Genomic_DNA"/>
</dbReference>
<gene>
    <name evidence="2" type="ORF">E2C01_020196</name>
</gene>
<accession>A0A5B7E2I3</accession>
<dbReference type="Proteomes" id="UP000324222">
    <property type="component" value="Unassembled WGS sequence"/>
</dbReference>
<evidence type="ECO:0000313" key="2">
    <source>
        <dbReference type="EMBL" id="MPC27044.1"/>
    </source>
</evidence>
<dbReference type="AlphaFoldDB" id="A0A5B7E2I3"/>
<protein>
    <submittedName>
        <fullName evidence="2">Uncharacterized protein</fullName>
    </submittedName>
</protein>
<name>A0A5B7E2I3_PORTR</name>
<keyword evidence="3" id="KW-1185">Reference proteome</keyword>
<evidence type="ECO:0000313" key="3">
    <source>
        <dbReference type="Proteomes" id="UP000324222"/>
    </source>
</evidence>
<feature type="compositionally biased region" description="Basic residues" evidence="1">
    <location>
        <begin position="52"/>
        <end position="61"/>
    </location>
</feature>
<evidence type="ECO:0000256" key="1">
    <source>
        <dbReference type="SAM" id="MobiDB-lite"/>
    </source>
</evidence>
<sequence length="89" mass="10356">MVLLLGLCTITVECRETSERMIEAVKEFLEKMWNCRSKGFWSDTEPPVTSKSRSRWRQGRRSLRKALPPGSTDYCCPSHKCFHIDFDGK</sequence>
<organism evidence="2 3">
    <name type="scientific">Portunus trituberculatus</name>
    <name type="common">Swimming crab</name>
    <name type="synonym">Neptunus trituberculatus</name>
    <dbReference type="NCBI Taxonomy" id="210409"/>
    <lineage>
        <taxon>Eukaryota</taxon>
        <taxon>Metazoa</taxon>
        <taxon>Ecdysozoa</taxon>
        <taxon>Arthropoda</taxon>
        <taxon>Crustacea</taxon>
        <taxon>Multicrustacea</taxon>
        <taxon>Malacostraca</taxon>
        <taxon>Eumalacostraca</taxon>
        <taxon>Eucarida</taxon>
        <taxon>Decapoda</taxon>
        <taxon>Pleocyemata</taxon>
        <taxon>Brachyura</taxon>
        <taxon>Eubrachyura</taxon>
        <taxon>Portunoidea</taxon>
        <taxon>Portunidae</taxon>
        <taxon>Portuninae</taxon>
        <taxon>Portunus</taxon>
    </lineage>
</organism>